<feature type="signal peptide" evidence="1">
    <location>
        <begin position="1"/>
        <end position="28"/>
    </location>
</feature>
<dbReference type="InterPro" id="IPR043255">
    <property type="entry name" value="U-IIB"/>
</dbReference>
<dbReference type="Bgee" id="ENSMMUG00000046004">
    <property type="expression patterns" value="Expressed in spermatid and 6 other cell types or tissues"/>
</dbReference>
<reference evidence="2" key="4">
    <citation type="submission" date="2025-09" db="UniProtKB">
        <authorList>
            <consortium name="Ensembl"/>
        </authorList>
    </citation>
    <scope>IDENTIFICATION</scope>
    <source>
        <strain evidence="2">17573</strain>
    </source>
</reference>
<reference evidence="2" key="3">
    <citation type="submission" date="2025-08" db="UniProtKB">
        <authorList>
            <consortium name="Ensembl"/>
        </authorList>
    </citation>
    <scope>IDENTIFICATION</scope>
    <source>
        <strain evidence="2">17573</strain>
    </source>
</reference>
<feature type="chain" id="PRO_5023916344" evidence="1">
    <location>
        <begin position="29"/>
        <end position="170"/>
    </location>
</feature>
<keyword evidence="1" id="KW-0732">Signal</keyword>
<accession>A0A5F8AUB7</accession>
<evidence type="ECO:0000313" key="4">
    <source>
        <dbReference type="VGNC" id="VGNC:82564"/>
    </source>
</evidence>
<evidence type="ECO:0000313" key="2">
    <source>
        <dbReference type="Ensembl" id="ENSMMUP00000080733.1"/>
    </source>
</evidence>
<dbReference type="VGNC" id="VGNC:82564">
    <property type="gene designation" value="UTS2B"/>
</dbReference>
<dbReference type="AlphaFoldDB" id="A0A5F8AUB7"/>
<dbReference type="Ensembl" id="ENSMMUT00000089696.1">
    <property type="protein sequence ID" value="ENSMMUP00000080733.1"/>
    <property type="gene ID" value="ENSMMUG00000046004.2"/>
</dbReference>
<proteinExistence type="predicted"/>
<dbReference type="GeneTree" id="ENSGT00390000003511"/>
<keyword evidence="3" id="KW-1185">Reference proteome</keyword>
<dbReference type="VEuPathDB" id="HostDB:ENSMMUG00000046004"/>
<organism evidence="2 3">
    <name type="scientific">Macaca mulatta</name>
    <name type="common">Rhesus macaque</name>
    <dbReference type="NCBI Taxonomy" id="9544"/>
    <lineage>
        <taxon>Eukaryota</taxon>
        <taxon>Metazoa</taxon>
        <taxon>Chordata</taxon>
        <taxon>Craniata</taxon>
        <taxon>Vertebrata</taxon>
        <taxon>Euteleostomi</taxon>
        <taxon>Mammalia</taxon>
        <taxon>Eutheria</taxon>
        <taxon>Euarchontoglires</taxon>
        <taxon>Primates</taxon>
        <taxon>Haplorrhini</taxon>
        <taxon>Catarrhini</taxon>
        <taxon>Cercopithecidae</taxon>
        <taxon>Cercopithecinae</taxon>
        <taxon>Macaca</taxon>
    </lineage>
</organism>
<reference evidence="2" key="2">
    <citation type="submission" date="2019-01" db="EMBL/GenBank/DDBJ databases">
        <authorList>
            <person name="Graves T."/>
            <person name="Eichler E.E."/>
            <person name="Wilson R.K."/>
        </authorList>
    </citation>
    <scope>NUCLEOTIDE SEQUENCE [LARGE SCALE GENOMIC DNA]</scope>
    <source>
        <strain evidence="2">17573</strain>
    </source>
</reference>
<reference evidence="3" key="1">
    <citation type="journal article" date="2007" name="Science">
        <title>Evolutionary and biomedical insights from the rhesus macaque genome.</title>
        <authorList>
            <person name="Gibbs R.A."/>
            <person name="Rogers J."/>
            <person name="Katze M.G."/>
            <person name="Bumgarner R."/>
            <person name="Weinstock G.M."/>
            <person name="Mardis E.R."/>
            <person name="Remington K.A."/>
            <person name="Strausberg R.L."/>
            <person name="Venter J.C."/>
            <person name="Wilson R.K."/>
            <person name="Batzer M.A."/>
            <person name="Bustamante C.D."/>
            <person name="Eichler E.E."/>
            <person name="Hahn M.W."/>
            <person name="Hardison R.C."/>
            <person name="Makova K.D."/>
            <person name="Miller W."/>
            <person name="Milosavljevic A."/>
            <person name="Palermo R.E."/>
            <person name="Siepel A."/>
            <person name="Sikela J.M."/>
            <person name="Attaway T."/>
            <person name="Bell S."/>
            <person name="Bernard K.E."/>
            <person name="Buhay C.J."/>
            <person name="Chandrabose M.N."/>
            <person name="Dao M."/>
            <person name="Davis C."/>
            <person name="Delehaunty K.D."/>
            <person name="Ding Y."/>
            <person name="Dinh H.H."/>
            <person name="Dugan-Rocha S."/>
            <person name="Fulton L.A."/>
            <person name="Gabisi R.A."/>
            <person name="Garner T.T."/>
            <person name="Godfrey J."/>
            <person name="Hawes A.C."/>
            <person name="Hernandez J."/>
            <person name="Hines S."/>
            <person name="Holder M."/>
            <person name="Hume J."/>
            <person name="Jhangiani S.N."/>
            <person name="Joshi V."/>
            <person name="Khan Z.M."/>
            <person name="Kirkness E.F."/>
            <person name="Cree A."/>
            <person name="Fowler R.G."/>
            <person name="Lee S."/>
            <person name="Lewis L.R."/>
            <person name="Li Z."/>
            <person name="Liu Y.-S."/>
            <person name="Moore S.M."/>
            <person name="Muzny D."/>
            <person name="Nazareth L.V."/>
            <person name="Ngo D.N."/>
            <person name="Okwuonu G.O."/>
            <person name="Pai G."/>
            <person name="Parker D."/>
            <person name="Paul H.A."/>
            <person name="Pfannkoch C."/>
            <person name="Pohl C.S."/>
            <person name="Rogers Y.-H.C."/>
            <person name="Ruiz S.J."/>
            <person name="Sabo A."/>
            <person name="Santibanez J."/>
            <person name="Schneider B.W."/>
            <person name="Smith S.M."/>
            <person name="Sodergren E."/>
            <person name="Svatek A.F."/>
            <person name="Utterback T.R."/>
            <person name="Vattathil S."/>
            <person name="Warren W."/>
            <person name="White C.S."/>
            <person name="Chinwalla A.T."/>
            <person name="Feng Y."/>
            <person name="Halpern A.L."/>
            <person name="Hillier L.W."/>
            <person name="Huang X."/>
            <person name="Minx P."/>
            <person name="Nelson J.O."/>
            <person name="Pepin K.H."/>
            <person name="Qin X."/>
            <person name="Sutton G.G."/>
            <person name="Venter E."/>
            <person name="Walenz B.P."/>
            <person name="Wallis J.W."/>
            <person name="Worley K.C."/>
            <person name="Yang S.-P."/>
            <person name="Jones S.M."/>
            <person name="Marra M.A."/>
            <person name="Rocchi M."/>
            <person name="Schein J.E."/>
            <person name="Baertsch R."/>
            <person name="Clarke L."/>
            <person name="Csuros M."/>
            <person name="Glasscock J."/>
            <person name="Harris R.A."/>
            <person name="Havlak P."/>
            <person name="Jackson A.R."/>
            <person name="Jiang H."/>
            <person name="Liu Y."/>
            <person name="Messina D.N."/>
            <person name="Shen Y."/>
            <person name="Song H.X.-Z."/>
            <person name="Wylie T."/>
            <person name="Zhang L."/>
            <person name="Birney E."/>
            <person name="Han K."/>
            <person name="Konkel M.K."/>
            <person name="Lee J."/>
            <person name="Smit A.F.A."/>
            <person name="Ullmer B."/>
            <person name="Wang H."/>
            <person name="Xing J."/>
            <person name="Burhans R."/>
            <person name="Cheng Z."/>
            <person name="Karro J.E."/>
            <person name="Ma J."/>
            <person name="Raney B."/>
            <person name="She X."/>
            <person name="Cox M.J."/>
            <person name="Demuth J.P."/>
            <person name="Dumas L.J."/>
            <person name="Han S.-G."/>
            <person name="Hopkins J."/>
            <person name="Karimpour-Fard A."/>
            <person name="Kim Y.H."/>
            <person name="Pollack J.R."/>
            <person name="Vinar T."/>
            <person name="Addo-Quaye C."/>
            <person name="Degenhardt J."/>
            <person name="Denby A."/>
            <person name="Hubisz M.J."/>
            <person name="Indap A."/>
            <person name="Kosiol C."/>
            <person name="Lahn B.T."/>
            <person name="Lawson H.A."/>
            <person name="Marklein A."/>
            <person name="Nielsen R."/>
            <person name="Vallender E.J."/>
            <person name="Clark A.G."/>
            <person name="Ferguson B."/>
            <person name="Hernandez R.D."/>
            <person name="Hirani K."/>
            <person name="Kehrer-Sawatzki H."/>
            <person name="Kolb J."/>
            <person name="Patil S."/>
            <person name="Pu L.-L."/>
            <person name="Ren Y."/>
            <person name="Smith D.G."/>
            <person name="Wheeler D.A."/>
            <person name="Schenck I."/>
            <person name="Ball E.V."/>
            <person name="Chen R."/>
            <person name="Cooper D.N."/>
            <person name="Giardine B."/>
            <person name="Hsu F."/>
            <person name="Kent W.J."/>
            <person name="Lesk A."/>
            <person name="Nelson D.L."/>
            <person name="O'brien W.E."/>
            <person name="Pruefer K."/>
            <person name="Stenson P.D."/>
            <person name="Wallace J.C."/>
            <person name="Ke H."/>
            <person name="Liu X.-M."/>
            <person name="Wang P."/>
            <person name="Xiang A.P."/>
            <person name="Yang F."/>
            <person name="Barber G.P."/>
            <person name="Haussler D."/>
            <person name="Karolchik D."/>
            <person name="Kern A.D."/>
            <person name="Kuhn R.M."/>
            <person name="Smith K.E."/>
            <person name="Zwieg A.S."/>
        </authorList>
    </citation>
    <scope>NUCLEOTIDE SEQUENCE [LARGE SCALE GENOMIC DNA]</scope>
    <source>
        <strain evidence="3">17573</strain>
    </source>
</reference>
<evidence type="ECO:0000313" key="3">
    <source>
        <dbReference type="Proteomes" id="UP000006718"/>
    </source>
</evidence>
<dbReference type="PANTHER" id="PTHR36876">
    <property type="entry name" value="UROTENSIN-2B"/>
    <property type="match status" value="1"/>
</dbReference>
<gene>
    <name evidence="2 4" type="primary">UTS2B</name>
</gene>
<dbReference type="Proteomes" id="UP000006718">
    <property type="component" value="Chromosome 2"/>
</dbReference>
<name>A0A5F8AUB7_MACMU</name>
<dbReference type="PANTHER" id="PTHR36876:SF1">
    <property type="entry name" value="UROTENSIN-2B"/>
    <property type="match status" value="1"/>
</dbReference>
<dbReference type="ExpressionAtlas" id="A0A5F8AUB7">
    <property type="expression patterns" value="baseline"/>
</dbReference>
<evidence type="ECO:0000256" key="1">
    <source>
        <dbReference type="SAM" id="SignalP"/>
    </source>
</evidence>
<sequence>MNKILSSTLCFGLLTLSSVLIFLQSVRGRPYFTQGNEILPDKNYPNREELLLALLNKNFDFQRPFNTDLALPNKLEELNQFYQLEKLKEQLVEKDSDMSYAIDGLFSSHPSKRGKLLFQAFNTDFQKMIFAVISERKMIQWAFLNLMLVINKKVHIKKKIPIKMIPYKCI</sequence>
<protein>
    <submittedName>
        <fullName evidence="2">Urotensin 2B</fullName>
    </submittedName>
</protein>